<organism evidence="1 2">
    <name type="scientific">Trametes sanguinea</name>
    <dbReference type="NCBI Taxonomy" id="158606"/>
    <lineage>
        <taxon>Eukaryota</taxon>
        <taxon>Fungi</taxon>
        <taxon>Dikarya</taxon>
        <taxon>Basidiomycota</taxon>
        <taxon>Agaricomycotina</taxon>
        <taxon>Agaricomycetes</taxon>
        <taxon>Polyporales</taxon>
        <taxon>Polyporaceae</taxon>
        <taxon>Trametes</taxon>
    </lineage>
</organism>
<gene>
    <name evidence="1" type="ORF">NUW54_g4769</name>
</gene>
<sequence length="250" mass="26958">MAGSAVPPRPWPLALDPIHRRGVYVRGPNEPAEATSYPSSSLCSMPSSSNIASSRSNAPMPPPPVPLLRIPSGIVNQKAPASPVSPSLFPATAPEIARAPSRFKCESPSLPRAPPPSPLHSPSPTSPRASAFVPESPIAHARRTPSPARTPPMRLLSTRGEHTLTVHLPEGLAPEMVTVCAKKGARLSVVADLWHREHDSHYEWEVTFSPADVDMMSVRAVFEADGQLTIHVRRRRDSNGSPPPRIRTPQ</sequence>
<protein>
    <submittedName>
        <fullName evidence="1">Uncharacterized protein</fullName>
    </submittedName>
</protein>
<evidence type="ECO:0000313" key="1">
    <source>
        <dbReference type="EMBL" id="KAJ3004538.1"/>
    </source>
</evidence>
<comment type="caution">
    <text evidence="1">The sequence shown here is derived from an EMBL/GenBank/DDBJ whole genome shotgun (WGS) entry which is preliminary data.</text>
</comment>
<evidence type="ECO:0000313" key="2">
    <source>
        <dbReference type="Proteomes" id="UP001144978"/>
    </source>
</evidence>
<dbReference type="Proteomes" id="UP001144978">
    <property type="component" value="Unassembled WGS sequence"/>
</dbReference>
<name>A0ACC1PWZ8_9APHY</name>
<dbReference type="EMBL" id="JANSHE010001114">
    <property type="protein sequence ID" value="KAJ3004538.1"/>
    <property type="molecule type" value="Genomic_DNA"/>
</dbReference>
<keyword evidence="2" id="KW-1185">Reference proteome</keyword>
<proteinExistence type="predicted"/>
<reference evidence="1" key="1">
    <citation type="submission" date="2022-08" db="EMBL/GenBank/DDBJ databases">
        <title>Genome Sequence of Pycnoporus sanguineus.</title>
        <authorList>
            <person name="Buettner E."/>
        </authorList>
    </citation>
    <scope>NUCLEOTIDE SEQUENCE</scope>
    <source>
        <strain evidence="1">CG-C14</strain>
    </source>
</reference>
<accession>A0ACC1PWZ8</accession>